<dbReference type="Proteomes" id="UP001151760">
    <property type="component" value="Unassembled WGS sequence"/>
</dbReference>
<evidence type="ECO:0000313" key="2">
    <source>
        <dbReference type="Proteomes" id="UP001151760"/>
    </source>
</evidence>
<organism evidence="1 2">
    <name type="scientific">Tanacetum coccineum</name>
    <dbReference type="NCBI Taxonomy" id="301880"/>
    <lineage>
        <taxon>Eukaryota</taxon>
        <taxon>Viridiplantae</taxon>
        <taxon>Streptophyta</taxon>
        <taxon>Embryophyta</taxon>
        <taxon>Tracheophyta</taxon>
        <taxon>Spermatophyta</taxon>
        <taxon>Magnoliopsida</taxon>
        <taxon>eudicotyledons</taxon>
        <taxon>Gunneridae</taxon>
        <taxon>Pentapetalae</taxon>
        <taxon>asterids</taxon>
        <taxon>campanulids</taxon>
        <taxon>Asterales</taxon>
        <taxon>Asteraceae</taxon>
        <taxon>Asteroideae</taxon>
        <taxon>Anthemideae</taxon>
        <taxon>Anthemidinae</taxon>
        <taxon>Tanacetum</taxon>
    </lineage>
</organism>
<comment type="caution">
    <text evidence="1">The sequence shown here is derived from an EMBL/GenBank/DDBJ whole genome shotgun (WGS) entry which is preliminary data.</text>
</comment>
<keyword evidence="2" id="KW-1185">Reference proteome</keyword>
<reference evidence="1" key="2">
    <citation type="submission" date="2022-01" db="EMBL/GenBank/DDBJ databases">
        <authorList>
            <person name="Yamashiro T."/>
            <person name="Shiraishi A."/>
            <person name="Satake H."/>
            <person name="Nakayama K."/>
        </authorList>
    </citation>
    <scope>NUCLEOTIDE SEQUENCE</scope>
</reference>
<dbReference type="EMBL" id="BQNB010017192">
    <property type="protein sequence ID" value="GJT60350.1"/>
    <property type="molecule type" value="Genomic_DNA"/>
</dbReference>
<proteinExistence type="predicted"/>
<accession>A0ABQ5FAN6</accession>
<reference evidence="1" key="1">
    <citation type="journal article" date="2022" name="Int. J. Mol. Sci.">
        <title>Draft Genome of Tanacetum Coccineum: Genomic Comparison of Closely Related Tanacetum-Family Plants.</title>
        <authorList>
            <person name="Yamashiro T."/>
            <person name="Shiraishi A."/>
            <person name="Nakayama K."/>
            <person name="Satake H."/>
        </authorList>
    </citation>
    <scope>NUCLEOTIDE SEQUENCE</scope>
</reference>
<evidence type="ECO:0000313" key="1">
    <source>
        <dbReference type="EMBL" id="GJT60350.1"/>
    </source>
</evidence>
<sequence length="111" mass="13061">MMERSLEFNAANLQRFHNLMEYLRHLIRFVKFVLDVARDAIVNQLMSSCILKAKRIRIKYIFAVIFTRDVPRGPIVGKLQNVRDLLMPCHTPRILIRTDFGKEGVHPRSRV</sequence>
<protein>
    <submittedName>
        <fullName evidence="1">Uncharacterized protein</fullName>
    </submittedName>
</protein>
<gene>
    <name evidence="1" type="ORF">Tco_1003883</name>
</gene>
<name>A0ABQ5FAN6_9ASTR</name>